<protein>
    <submittedName>
        <fullName evidence="2">Uncharacterized protein</fullName>
    </submittedName>
</protein>
<dbReference type="Proteomes" id="UP000295043">
    <property type="component" value="Unassembled WGS sequence"/>
</dbReference>
<feature type="region of interest" description="Disordered" evidence="1">
    <location>
        <begin position="1"/>
        <end position="20"/>
    </location>
</feature>
<gene>
    <name evidence="2" type="ORF">EV184_105182</name>
</gene>
<proteinExistence type="predicted"/>
<dbReference type="AlphaFoldDB" id="A0A4R2BVQ8"/>
<dbReference type="EMBL" id="SLVU01000005">
    <property type="protein sequence ID" value="TCN31928.1"/>
    <property type="molecule type" value="Genomic_DNA"/>
</dbReference>
<accession>A0A4R2BVQ8</accession>
<name>A0A4R2BVQ8_9HYPH</name>
<evidence type="ECO:0000256" key="1">
    <source>
        <dbReference type="SAM" id="MobiDB-lite"/>
    </source>
</evidence>
<organism evidence="2 3">
    <name type="scientific">Sinorhizobium americanum</name>
    <dbReference type="NCBI Taxonomy" id="194963"/>
    <lineage>
        <taxon>Bacteria</taxon>
        <taxon>Pseudomonadati</taxon>
        <taxon>Pseudomonadota</taxon>
        <taxon>Alphaproteobacteria</taxon>
        <taxon>Hyphomicrobiales</taxon>
        <taxon>Rhizobiaceae</taxon>
        <taxon>Sinorhizobium/Ensifer group</taxon>
        <taxon>Sinorhizobium</taxon>
    </lineage>
</organism>
<evidence type="ECO:0000313" key="2">
    <source>
        <dbReference type="EMBL" id="TCN31928.1"/>
    </source>
</evidence>
<feature type="compositionally biased region" description="Basic and acidic residues" evidence="1">
    <location>
        <begin position="1"/>
        <end position="11"/>
    </location>
</feature>
<evidence type="ECO:0000313" key="3">
    <source>
        <dbReference type="Proteomes" id="UP000295043"/>
    </source>
</evidence>
<comment type="caution">
    <text evidence="2">The sequence shown here is derived from an EMBL/GenBank/DDBJ whole genome shotgun (WGS) entry which is preliminary data.</text>
</comment>
<reference evidence="2 3" key="1">
    <citation type="submission" date="2019-03" db="EMBL/GenBank/DDBJ databases">
        <title>Genomic Encyclopedia of Type Strains, Phase IV (KMG-V): Genome sequencing to study the core and pangenomes of soil and plant-associated prokaryotes.</title>
        <authorList>
            <person name="Whitman W."/>
        </authorList>
    </citation>
    <scope>NUCLEOTIDE SEQUENCE [LARGE SCALE GENOMIC DNA]</scope>
    <source>
        <strain evidence="2 3">23C40</strain>
    </source>
</reference>
<sequence>MSRPLRQRDLPHFNAASRIEAHPICKRTMSQPGKEREMNENWEVSVTCFDPHT</sequence>